<dbReference type="EMBL" id="JAYLLH010000038">
    <property type="protein sequence ID" value="MEC3863119.1"/>
    <property type="molecule type" value="Genomic_DNA"/>
</dbReference>
<organism evidence="1 2">
    <name type="scientific">Mesobacterium hydrothermale</name>
    <dbReference type="NCBI Taxonomy" id="3111907"/>
    <lineage>
        <taxon>Bacteria</taxon>
        <taxon>Pseudomonadati</taxon>
        <taxon>Pseudomonadota</taxon>
        <taxon>Alphaproteobacteria</taxon>
        <taxon>Rhodobacterales</taxon>
        <taxon>Roseobacteraceae</taxon>
        <taxon>Mesobacterium</taxon>
    </lineage>
</organism>
<evidence type="ECO:0000313" key="2">
    <source>
        <dbReference type="Proteomes" id="UP001348149"/>
    </source>
</evidence>
<protein>
    <submittedName>
        <fullName evidence="1">Uncharacterized protein</fullName>
    </submittedName>
</protein>
<evidence type="ECO:0000313" key="1">
    <source>
        <dbReference type="EMBL" id="MEC3863119.1"/>
    </source>
</evidence>
<accession>A0ABU6HKZ7</accession>
<keyword evidence="2" id="KW-1185">Reference proteome</keyword>
<comment type="caution">
    <text evidence="1">The sequence shown here is derived from an EMBL/GenBank/DDBJ whole genome shotgun (WGS) entry which is preliminary data.</text>
</comment>
<name>A0ABU6HKZ7_9RHOB</name>
<feature type="non-terminal residue" evidence="1">
    <location>
        <position position="1"/>
    </location>
</feature>
<gene>
    <name evidence="1" type="ORF">VK792_17640</name>
</gene>
<proteinExistence type="predicted"/>
<dbReference type="RefSeq" id="WP_326299188.1">
    <property type="nucleotide sequence ID" value="NZ_JAYLLH010000038.1"/>
</dbReference>
<sequence length="67" mass="7355">KIQKQNRQANRSAVLPVHIQLTATDGPKTPQNLKLHATSWPFSVNTCDRAVLCPGNSGSMYGYEAFP</sequence>
<reference evidence="1 2" key="1">
    <citation type="submission" date="2024-01" db="EMBL/GenBank/DDBJ databases">
        <title>Mesobacterium rodlantinim sp. nov., isolated from shallow sea hydrothermal systems off Kueishantao Island.</title>
        <authorList>
            <person name="Su Z."/>
            <person name="Tang K."/>
        </authorList>
    </citation>
    <scope>NUCLEOTIDE SEQUENCE [LARGE SCALE GENOMIC DNA]</scope>
    <source>
        <strain evidence="1 2">TK19101</strain>
    </source>
</reference>
<dbReference type="Proteomes" id="UP001348149">
    <property type="component" value="Unassembled WGS sequence"/>
</dbReference>